<name>A0A2G5HMA4_CERBT</name>
<organism evidence="1 3">
    <name type="scientific">Cercospora beticola</name>
    <name type="common">Sugarbeet leaf spot fungus</name>
    <dbReference type="NCBI Taxonomy" id="122368"/>
    <lineage>
        <taxon>Eukaryota</taxon>
        <taxon>Fungi</taxon>
        <taxon>Dikarya</taxon>
        <taxon>Ascomycota</taxon>
        <taxon>Pezizomycotina</taxon>
        <taxon>Dothideomycetes</taxon>
        <taxon>Dothideomycetidae</taxon>
        <taxon>Mycosphaerellales</taxon>
        <taxon>Mycosphaerellaceae</taxon>
        <taxon>Cercospora</taxon>
    </lineage>
</organism>
<evidence type="ECO:0000313" key="2">
    <source>
        <dbReference type="EMBL" id="WPB01402.1"/>
    </source>
</evidence>
<dbReference type="SUPFAM" id="SSF51735">
    <property type="entry name" value="NAD(P)-binding Rossmann-fold domains"/>
    <property type="match status" value="1"/>
</dbReference>
<dbReference type="InterPro" id="IPR002347">
    <property type="entry name" value="SDR_fam"/>
</dbReference>
<dbReference type="PRINTS" id="PR00081">
    <property type="entry name" value="GDHRDH"/>
</dbReference>
<dbReference type="EMBL" id="LKMD01000105">
    <property type="protein sequence ID" value="PIA93628.1"/>
    <property type="molecule type" value="Genomic_DNA"/>
</dbReference>
<dbReference type="Gene3D" id="3.40.50.720">
    <property type="entry name" value="NAD(P)-binding Rossmann-like Domain"/>
    <property type="match status" value="1"/>
</dbReference>
<dbReference type="PANTHER" id="PTHR43975">
    <property type="entry name" value="ZGC:101858"/>
    <property type="match status" value="1"/>
</dbReference>
<dbReference type="EMBL" id="CP134187">
    <property type="protein sequence ID" value="WPB01402.1"/>
    <property type="molecule type" value="Genomic_DNA"/>
</dbReference>
<proteinExistence type="predicted"/>
<evidence type="ECO:0000313" key="4">
    <source>
        <dbReference type="Proteomes" id="UP001302367"/>
    </source>
</evidence>
<protein>
    <submittedName>
        <fullName evidence="1">Uncharacterized protein</fullName>
    </submittedName>
</protein>
<dbReference type="CDD" id="cd05233">
    <property type="entry name" value="SDR_c"/>
    <property type="match status" value="1"/>
</dbReference>
<dbReference type="Pfam" id="PF13561">
    <property type="entry name" value="adh_short_C2"/>
    <property type="match status" value="1"/>
</dbReference>
<dbReference type="PANTHER" id="PTHR43975:SF2">
    <property type="entry name" value="EG:BACR7A4.14 PROTEIN-RELATED"/>
    <property type="match status" value="1"/>
</dbReference>
<dbReference type="Proteomes" id="UP001302367">
    <property type="component" value="Chromosome 4"/>
</dbReference>
<reference evidence="2 4" key="2">
    <citation type="submission" date="2023-09" db="EMBL/GenBank/DDBJ databases">
        <title>Complete-Gapless Cercospora beticola genome.</title>
        <authorList>
            <person name="Wyatt N.A."/>
            <person name="Spanner R.E."/>
            <person name="Bolton M.D."/>
        </authorList>
    </citation>
    <scope>NUCLEOTIDE SEQUENCE [LARGE SCALE GENOMIC DNA]</scope>
    <source>
        <strain evidence="2">Cb09-40</strain>
    </source>
</reference>
<gene>
    <name evidence="1" type="ORF">CB0940_04185</name>
    <name evidence="2" type="ORF">RHO25_006028</name>
</gene>
<dbReference type="InterPro" id="IPR036291">
    <property type="entry name" value="NAD(P)-bd_dom_sf"/>
</dbReference>
<dbReference type="Pfam" id="PF00106">
    <property type="entry name" value="adh_short"/>
    <property type="match status" value="1"/>
</dbReference>
<keyword evidence="4" id="KW-1185">Reference proteome</keyword>
<dbReference type="AlphaFoldDB" id="A0A2G5HMA4"/>
<reference evidence="1 3" key="1">
    <citation type="submission" date="2015-10" db="EMBL/GenBank/DDBJ databases">
        <title>The cercosporin biosynthetic gene cluster was horizontally transferred to several fungal lineages and shown to be expanded in Cercospora beticola based on microsynteny with recipient genomes.</title>
        <authorList>
            <person name="De Jonge R."/>
            <person name="Ebert M.K."/>
            <person name="Suttle J.C."/>
            <person name="Jurick Ii W.M."/>
            <person name="Secor G.A."/>
            <person name="Thomma B.P."/>
            <person name="Van De Peer Y."/>
            <person name="Bolton M.D."/>
        </authorList>
    </citation>
    <scope>NUCLEOTIDE SEQUENCE [LARGE SCALE GENOMIC DNA]</scope>
    <source>
        <strain evidence="1 3">09-40</strain>
    </source>
</reference>
<dbReference type="Proteomes" id="UP000230605">
    <property type="component" value="Chromosome 4"/>
</dbReference>
<evidence type="ECO:0000313" key="1">
    <source>
        <dbReference type="EMBL" id="PIA93628.1"/>
    </source>
</evidence>
<dbReference type="OrthoDB" id="5840532at2759"/>
<accession>A0A2G5HMA4</accession>
<evidence type="ECO:0000313" key="3">
    <source>
        <dbReference type="Proteomes" id="UP000230605"/>
    </source>
</evidence>
<sequence length="296" mass="31660">MSSKHVVVIIGASGIGLAAARRIAGNRKIFLGARSQKTLNAAKESLVDEGFEIVTHEILISSLESVRTFVAAAASHGIIDVVVHTSGVSPSTATSVEEVIQVDLLGTAYVIDAFLEYASEETSVICVSSSAAYMSFAWPTLSASLQRHLALAPVSELLSHEDYQNFEYSGPQSKILWAYWFAKYSNLLRVQGAAIAYGKKGARINSISPGLTMTKMGRAECEGENGEGMKAMMESSPIKRAATPYDVANAIAFLVGSESSYITGSDLKIDGGVVSSMRWDVLKDGLPVDEVEVLER</sequence>